<protein>
    <recommendedName>
        <fullName evidence="9">Large-conductance mechanosensitive channel</fullName>
    </recommendedName>
</protein>
<sequence>MSQFFKDFKIFLQRGNVIDLAVAFVVGSAFSAIVTSLVKNIVMPPIGLVLGKVDFSNLFLVLHEGKTPGPYLTLAAAEKAGAVTWNYGLFIMSIISFLIIAFVIFLLVHTINRLYPKPVAPVTTKDCPFCATAIPLAASRCPNCTSQLSG</sequence>
<evidence type="ECO:0000256" key="5">
    <source>
        <dbReference type="ARBA" id="ARBA00022989"/>
    </source>
</evidence>
<evidence type="ECO:0000256" key="1">
    <source>
        <dbReference type="ARBA" id="ARBA00004141"/>
    </source>
</evidence>
<comment type="caution">
    <text evidence="10">The sequence shown here is derived from an EMBL/GenBank/DDBJ whole genome shotgun (WGS) entry which is preliminary data.</text>
</comment>
<comment type="subcellular location">
    <subcellularLocation>
        <location evidence="9">Cell inner membrane</location>
        <topology evidence="9">Multi-pass membrane protein</topology>
    </subcellularLocation>
    <subcellularLocation>
        <location evidence="1">Membrane</location>
        <topology evidence="1">Multi-pass membrane protein</topology>
    </subcellularLocation>
</comment>
<organism evidence="10 11">
    <name type="scientific">Igneacidithiobacillus copahuensis</name>
    <dbReference type="NCBI Taxonomy" id="2724909"/>
    <lineage>
        <taxon>Bacteria</taxon>
        <taxon>Pseudomonadati</taxon>
        <taxon>Pseudomonadota</taxon>
        <taxon>Acidithiobacillia</taxon>
        <taxon>Acidithiobacillales</taxon>
        <taxon>Acidithiobacillaceae</taxon>
        <taxon>Igneacidithiobacillus</taxon>
    </lineage>
</organism>
<keyword evidence="8 9" id="KW-0407">Ion channel</keyword>
<evidence type="ECO:0000256" key="4">
    <source>
        <dbReference type="ARBA" id="ARBA00022692"/>
    </source>
</evidence>
<keyword evidence="4 9" id="KW-0812">Transmembrane</keyword>
<feature type="transmembrane region" description="Helical" evidence="9">
    <location>
        <begin position="20"/>
        <end position="38"/>
    </location>
</feature>
<dbReference type="Pfam" id="PF01741">
    <property type="entry name" value="MscL"/>
    <property type="match status" value="1"/>
</dbReference>
<keyword evidence="3 9" id="KW-1003">Cell membrane</keyword>
<dbReference type="PRINTS" id="PR01264">
    <property type="entry name" value="MECHCHANNEL"/>
</dbReference>
<feature type="transmembrane region" description="Helical" evidence="9">
    <location>
        <begin position="87"/>
        <end position="108"/>
    </location>
</feature>
<dbReference type="InterPro" id="IPR001185">
    <property type="entry name" value="MS_channel"/>
</dbReference>
<evidence type="ECO:0000256" key="2">
    <source>
        <dbReference type="ARBA" id="ARBA00022448"/>
    </source>
</evidence>
<dbReference type="PANTHER" id="PTHR30266:SF2">
    <property type="entry name" value="LARGE-CONDUCTANCE MECHANOSENSITIVE CHANNEL"/>
    <property type="match status" value="1"/>
</dbReference>
<comment type="subunit">
    <text evidence="9">Homopentamer.</text>
</comment>
<dbReference type="AlphaFoldDB" id="A0AAE2YNG9"/>
<evidence type="ECO:0000313" key="11">
    <source>
        <dbReference type="Proteomes" id="UP001197378"/>
    </source>
</evidence>
<gene>
    <name evidence="9 10" type="primary">mscL</name>
    <name evidence="10" type="ORF">HFQ13_02440</name>
</gene>
<dbReference type="GO" id="GO:0008381">
    <property type="term" value="F:mechanosensitive monoatomic ion channel activity"/>
    <property type="evidence" value="ECO:0007669"/>
    <property type="project" value="UniProtKB-UniRule"/>
</dbReference>
<dbReference type="NCBIfam" id="TIGR00220">
    <property type="entry name" value="mscL"/>
    <property type="match status" value="1"/>
</dbReference>
<dbReference type="EMBL" id="JAAXYO010000033">
    <property type="protein sequence ID" value="MBU2787078.1"/>
    <property type="molecule type" value="Genomic_DNA"/>
</dbReference>
<dbReference type="InterPro" id="IPR036019">
    <property type="entry name" value="MscL_channel"/>
</dbReference>
<keyword evidence="9" id="KW-0997">Cell inner membrane</keyword>
<evidence type="ECO:0000256" key="3">
    <source>
        <dbReference type="ARBA" id="ARBA00022475"/>
    </source>
</evidence>
<accession>A0AAE2YNG9</accession>
<evidence type="ECO:0000313" key="10">
    <source>
        <dbReference type="EMBL" id="MBU2787078.1"/>
    </source>
</evidence>
<dbReference type="SUPFAM" id="SSF81330">
    <property type="entry name" value="Gated mechanosensitive channel"/>
    <property type="match status" value="1"/>
</dbReference>
<evidence type="ECO:0000256" key="8">
    <source>
        <dbReference type="ARBA" id="ARBA00023303"/>
    </source>
</evidence>
<dbReference type="GO" id="GO:0005886">
    <property type="term" value="C:plasma membrane"/>
    <property type="evidence" value="ECO:0007669"/>
    <property type="project" value="UniProtKB-SubCell"/>
</dbReference>
<proteinExistence type="inferred from homology"/>
<evidence type="ECO:0000256" key="7">
    <source>
        <dbReference type="ARBA" id="ARBA00023136"/>
    </source>
</evidence>
<dbReference type="Proteomes" id="UP001197378">
    <property type="component" value="Unassembled WGS sequence"/>
</dbReference>
<evidence type="ECO:0000256" key="6">
    <source>
        <dbReference type="ARBA" id="ARBA00023065"/>
    </source>
</evidence>
<keyword evidence="11" id="KW-1185">Reference proteome</keyword>
<dbReference type="Gene3D" id="1.10.1200.120">
    <property type="entry name" value="Large-conductance mechanosensitive channel, MscL, domain 1"/>
    <property type="match status" value="1"/>
</dbReference>
<comment type="function">
    <text evidence="9">Channel that opens in response to stretch forces in the membrane lipid bilayer. May participate in the regulation of osmotic pressure changes within the cell.</text>
</comment>
<keyword evidence="2 9" id="KW-0813">Transport</keyword>
<dbReference type="PANTHER" id="PTHR30266">
    <property type="entry name" value="MECHANOSENSITIVE CHANNEL MSCL"/>
    <property type="match status" value="1"/>
</dbReference>
<keyword evidence="5 9" id="KW-1133">Transmembrane helix</keyword>
<dbReference type="RefSeq" id="WP_215871396.1">
    <property type="nucleotide sequence ID" value="NZ_JAAXYO010000033.1"/>
</dbReference>
<evidence type="ECO:0000256" key="9">
    <source>
        <dbReference type="HAMAP-Rule" id="MF_00115"/>
    </source>
</evidence>
<reference evidence="10" key="1">
    <citation type="journal article" date="2021" name="ISME J.">
        <title>Genomic evolution of the class Acidithiobacillia: deep-branching Proteobacteria living in extreme acidic conditions.</title>
        <authorList>
            <person name="Moya-Beltran A."/>
            <person name="Beard S."/>
            <person name="Rojas-Villalobos C."/>
            <person name="Issotta F."/>
            <person name="Gallardo Y."/>
            <person name="Ulloa R."/>
            <person name="Giaveno A."/>
            <person name="Degli Esposti M."/>
            <person name="Johnson D.B."/>
            <person name="Quatrini R."/>
        </authorList>
    </citation>
    <scope>NUCLEOTIDE SEQUENCE</scope>
    <source>
        <strain evidence="10">VAN18-1</strain>
    </source>
</reference>
<dbReference type="InterPro" id="IPR037673">
    <property type="entry name" value="MSC/AndL"/>
</dbReference>
<keyword evidence="6 9" id="KW-0406">Ion transport</keyword>
<keyword evidence="7 9" id="KW-0472">Membrane</keyword>
<comment type="similarity">
    <text evidence="9">Belongs to the MscL family.</text>
</comment>
<name>A0AAE2YNG9_9PROT</name>
<dbReference type="HAMAP" id="MF_00115">
    <property type="entry name" value="MscL"/>
    <property type="match status" value="1"/>
</dbReference>